<protein>
    <submittedName>
        <fullName evidence="17">Siroheme synthase</fullName>
    </submittedName>
</protein>
<proteinExistence type="inferred from homology"/>
<dbReference type="InterPro" id="IPR014777">
    <property type="entry name" value="4pyrrole_Mease_sub1"/>
</dbReference>
<keyword evidence="18" id="KW-1185">Reference proteome</keyword>
<dbReference type="PANTHER" id="PTHR45790:SF3">
    <property type="entry name" value="S-ADENOSYL-L-METHIONINE-DEPENDENT UROPORPHYRINOGEN III METHYLTRANSFERASE, CHLOROPLASTIC"/>
    <property type="match status" value="1"/>
</dbReference>
<dbReference type="Pfam" id="PF10414">
    <property type="entry name" value="CysG_dimeriser"/>
    <property type="match status" value="1"/>
</dbReference>
<dbReference type="RefSeq" id="WP_188873503.1">
    <property type="nucleotide sequence ID" value="NZ_BMOV01000002.1"/>
</dbReference>
<gene>
    <name evidence="17" type="ORF">GCM10007972_07780</name>
</gene>
<keyword evidence="9" id="KW-0456">Lyase</keyword>
<evidence type="ECO:0000256" key="1">
    <source>
        <dbReference type="ARBA" id="ARBA00005010"/>
    </source>
</evidence>
<dbReference type="Gene3D" id="3.30.950.10">
    <property type="entry name" value="Methyltransferase, Cobalt-precorrin-4 Transmethylase, Domain 2"/>
    <property type="match status" value="1"/>
</dbReference>
<evidence type="ECO:0000256" key="2">
    <source>
        <dbReference type="ARBA" id="ARBA00005879"/>
    </source>
</evidence>
<feature type="domain" description="Tetrapyrrole methylase" evidence="15">
    <location>
        <begin position="228"/>
        <end position="434"/>
    </location>
</feature>
<evidence type="ECO:0000313" key="17">
    <source>
        <dbReference type="EMBL" id="GGO07968.1"/>
    </source>
</evidence>
<evidence type="ECO:0000256" key="3">
    <source>
        <dbReference type="ARBA" id="ARBA00022573"/>
    </source>
</evidence>
<dbReference type="Pfam" id="PF00590">
    <property type="entry name" value="TP_methylase"/>
    <property type="match status" value="1"/>
</dbReference>
<dbReference type="InterPro" id="IPR000878">
    <property type="entry name" value="4pyrrol_Mease"/>
</dbReference>
<dbReference type="InterPro" id="IPR037115">
    <property type="entry name" value="Sirohaem_synt_dimer_dom_sf"/>
</dbReference>
<evidence type="ECO:0000256" key="6">
    <source>
        <dbReference type="ARBA" id="ARBA00022691"/>
    </source>
</evidence>
<evidence type="ECO:0000256" key="7">
    <source>
        <dbReference type="ARBA" id="ARBA00023002"/>
    </source>
</evidence>
<evidence type="ECO:0000256" key="12">
    <source>
        <dbReference type="ARBA" id="ARBA00025705"/>
    </source>
</evidence>
<dbReference type="InterPro" id="IPR019478">
    <property type="entry name" value="Sirohaem_synthase_dimer_dom"/>
</dbReference>
<dbReference type="EMBL" id="BMOV01000002">
    <property type="protein sequence ID" value="GGO07968.1"/>
    <property type="molecule type" value="Genomic_DNA"/>
</dbReference>
<dbReference type="SUPFAM" id="SSF53790">
    <property type="entry name" value="Tetrapyrrole methylase"/>
    <property type="match status" value="1"/>
</dbReference>
<dbReference type="InterPro" id="IPR014776">
    <property type="entry name" value="4pyrrole_Mease_sub2"/>
</dbReference>
<evidence type="ECO:0000256" key="11">
    <source>
        <dbReference type="ARBA" id="ARBA00023268"/>
    </source>
</evidence>
<evidence type="ECO:0000256" key="5">
    <source>
        <dbReference type="ARBA" id="ARBA00022679"/>
    </source>
</evidence>
<keyword evidence="5 14" id="KW-0808">Transferase</keyword>
<dbReference type="NCBIfam" id="NF007922">
    <property type="entry name" value="PRK10637.1"/>
    <property type="match status" value="1"/>
</dbReference>
<dbReference type="InterPro" id="IPR035996">
    <property type="entry name" value="4pyrrol_Methylase_sf"/>
</dbReference>
<dbReference type="PANTHER" id="PTHR45790">
    <property type="entry name" value="SIROHEME SYNTHASE-RELATED"/>
    <property type="match status" value="1"/>
</dbReference>
<keyword evidence="11" id="KW-0511">Multifunctional enzyme</keyword>
<dbReference type="PROSITE" id="PS00839">
    <property type="entry name" value="SUMT_1"/>
    <property type="match status" value="1"/>
</dbReference>
<dbReference type="InterPro" id="IPR050161">
    <property type="entry name" value="Siro_Cobalamin_biosynth"/>
</dbReference>
<dbReference type="InterPro" id="IPR036291">
    <property type="entry name" value="NAD(P)-bd_dom_sf"/>
</dbReference>
<dbReference type="Gene3D" id="1.10.8.210">
    <property type="entry name" value="Sirohaem synthase, dimerisation domain"/>
    <property type="match status" value="1"/>
</dbReference>
<evidence type="ECO:0000259" key="16">
    <source>
        <dbReference type="Pfam" id="PF10414"/>
    </source>
</evidence>
<evidence type="ECO:0000259" key="15">
    <source>
        <dbReference type="Pfam" id="PF00590"/>
    </source>
</evidence>
<accession>A0ABQ2L9U5</accession>
<dbReference type="InterPro" id="IPR012409">
    <property type="entry name" value="Sirohaem_synth"/>
</dbReference>
<dbReference type="NCBIfam" id="TIGR01469">
    <property type="entry name" value="cobA_cysG_Cterm"/>
    <property type="match status" value="1"/>
</dbReference>
<reference evidence="18" key="1">
    <citation type="journal article" date="2019" name="Int. J. Syst. Evol. Microbiol.">
        <title>The Global Catalogue of Microorganisms (GCM) 10K type strain sequencing project: providing services to taxonomists for standard genome sequencing and annotation.</title>
        <authorList>
            <consortium name="The Broad Institute Genomics Platform"/>
            <consortium name="The Broad Institute Genome Sequencing Center for Infectious Disease"/>
            <person name="Wu L."/>
            <person name="Ma J."/>
        </authorList>
    </citation>
    <scope>NUCLEOTIDE SEQUENCE [LARGE SCALE GENOMIC DNA]</scope>
    <source>
        <strain evidence="18">JCM 17843</strain>
    </source>
</reference>
<evidence type="ECO:0000256" key="4">
    <source>
        <dbReference type="ARBA" id="ARBA00022603"/>
    </source>
</evidence>
<comment type="pathway">
    <text evidence="1">Porphyrin-containing compound metabolism; siroheme biosynthesis; sirohydrochlorin from precorrin-2: step 1/1.</text>
</comment>
<dbReference type="Pfam" id="PF13241">
    <property type="entry name" value="NAD_binding_7"/>
    <property type="match status" value="1"/>
</dbReference>
<organism evidence="17 18">
    <name type="scientific">Iodidimonas muriae</name>
    <dbReference type="NCBI Taxonomy" id="261467"/>
    <lineage>
        <taxon>Bacteria</taxon>
        <taxon>Pseudomonadati</taxon>
        <taxon>Pseudomonadota</taxon>
        <taxon>Alphaproteobacteria</taxon>
        <taxon>Iodidimonadales</taxon>
        <taxon>Iodidimonadaceae</taxon>
        <taxon>Iodidimonas</taxon>
    </lineage>
</organism>
<evidence type="ECO:0000313" key="18">
    <source>
        <dbReference type="Proteomes" id="UP000602381"/>
    </source>
</evidence>
<dbReference type="InterPro" id="IPR006367">
    <property type="entry name" value="Sirohaem_synthase_N"/>
</dbReference>
<keyword evidence="7" id="KW-0560">Oxidoreductase</keyword>
<dbReference type="InterPro" id="IPR006366">
    <property type="entry name" value="CobA/CysG_C"/>
</dbReference>
<dbReference type="Proteomes" id="UP000602381">
    <property type="component" value="Unassembled WGS sequence"/>
</dbReference>
<comment type="catalytic activity">
    <reaction evidence="13">
        <text>precorrin-2 + NAD(+) = sirohydrochlorin + NADH + 2 H(+)</text>
        <dbReference type="Rhea" id="RHEA:15613"/>
        <dbReference type="ChEBI" id="CHEBI:15378"/>
        <dbReference type="ChEBI" id="CHEBI:57540"/>
        <dbReference type="ChEBI" id="CHEBI:57945"/>
        <dbReference type="ChEBI" id="CHEBI:58351"/>
        <dbReference type="ChEBI" id="CHEBI:58827"/>
        <dbReference type="EC" id="1.3.1.76"/>
    </reaction>
</comment>
<dbReference type="PROSITE" id="PS00840">
    <property type="entry name" value="SUMT_2"/>
    <property type="match status" value="1"/>
</dbReference>
<evidence type="ECO:0000256" key="9">
    <source>
        <dbReference type="ARBA" id="ARBA00023239"/>
    </source>
</evidence>
<dbReference type="PIRSF" id="PIRSF036426">
    <property type="entry name" value="Sirohaem_synth"/>
    <property type="match status" value="1"/>
</dbReference>
<dbReference type="NCBIfam" id="TIGR01470">
    <property type="entry name" value="cysG_Nterm"/>
    <property type="match status" value="1"/>
</dbReference>
<dbReference type="Gene3D" id="3.30.160.110">
    <property type="entry name" value="Siroheme synthase, domain 2"/>
    <property type="match status" value="1"/>
</dbReference>
<feature type="domain" description="Sirohaem synthase dimerisation" evidence="16">
    <location>
        <begin position="154"/>
        <end position="201"/>
    </location>
</feature>
<sequence length="484" mass="51670">MDSLPIFFKLHGRRVILVGDSDAARAKLRLLLKTPAAILWLVADENAVKAARQDFSGLPALTILGRPLQSADLAHTALVYGATGVEADDRRIAALARAANVPVNIVDRPDLCDFTTPAIVDRSPLVVAIGTGGAAPVFGRRLRAMIEQLLPQGIGTLVARAGAFRGRLADLLPGQSARRRFWDRLFDTTNPQSLVGLDDDSFTHHLEKLAQDARTADKQGTTDGLVQLVGAGPGDPELLTLKAQRALQQADVILYDALVSPAILDLARRDADFHYVGKRQGDHGRGQEAIHDLMVRHVRAGRRVVRLKSGDPMVFGRAGEEINALRKHKIAVDLIPGITALSGCAATSEIPLTHRDHASAVTLVTGHVRAGSTLDWRALAGPDRTVAVYMGINTAQDISDALIADGVSPDLPLAIIENGTRPEERRLYGHLGDLAGLVARNQVKSPALIVIGTVALLAKDWPQNALSPGLGEAPIFSPAFSLVS</sequence>
<dbReference type="InterPro" id="IPR003043">
    <property type="entry name" value="Uropor_MeTrfase_CS"/>
</dbReference>
<dbReference type="NCBIfam" id="NF004790">
    <property type="entry name" value="PRK06136.1"/>
    <property type="match status" value="1"/>
</dbReference>
<comment type="caution">
    <text evidence="17">The sequence shown here is derived from an EMBL/GenBank/DDBJ whole genome shotgun (WGS) entry which is preliminary data.</text>
</comment>
<evidence type="ECO:0000256" key="10">
    <source>
        <dbReference type="ARBA" id="ARBA00023244"/>
    </source>
</evidence>
<evidence type="ECO:0000256" key="8">
    <source>
        <dbReference type="ARBA" id="ARBA00023027"/>
    </source>
</evidence>
<dbReference type="Gene3D" id="3.40.50.720">
    <property type="entry name" value="NAD(P)-binding Rossmann-like Domain"/>
    <property type="match status" value="1"/>
</dbReference>
<dbReference type="SUPFAM" id="SSF51735">
    <property type="entry name" value="NAD(P)-binding Rossmann-fold domains"/>
    <property type="match status" value="1"/>
</dbReference>
<keyword evidence="6" id="KW-0949">S-adenosyl-L-methionine</keyword>
<dbReference type="CDD" id="cd11642">
    <property type="entry name" value="SUMT"/>
    <property type="match status" value="1"/>
</dbReference>
<comment type="pathway">
    <text evidence="12">Porphyrin-containing compound metabolism; siroheme biosynthesis; precorrin-2 from uroporphyrinogen III: step 1/1.</text>
</comment>
<dbReference type="SUPFAM" id="SSF75615">
    <property type="entry name" value="Siroheme synthase middle domains-like"/>
    <property type="match status" value="1"/>
</dbReference>
<keyword evidence="10" id="KW-0627">Porphyrin biosynthesis</keyword>
<keyword evidence="4 14" id="KW-0489">Methyltransferase</keyword>
<evidence type="ECO:0000256" key="14">
    <source>
        <dbReference type="RuleBase" id="RU003960"/>
    </source>
</evidence>
<dbReference type="Gene3D" id="3.40.1010.10">
    <property type="entry name" value="Cobalt-precorrin-4 Transmethylase, Domain 1"/>
    <property type="match status" value="1"/>
</dbReference>
<name>A0ABQ2L9U5_9PROT</name>
<evidence type="ECO:0000256" key="13">
    <source>
        <dbReference type="ARBA" id="ARBA00047561"/>
    </source>
</evidence>
<keyword evidence="3" id="KW-0169">Cobalamin biosynthesis</keyword>
<comment type="similarity">
    <text evidence="2 14">Belongs to the precorrin methyltransferase family.</text>
</comment>
<keyword evidence="8" id="KW-0520">NAD</keyword>